<dbReference type="PANTHER" id="PTHR36058:SF1">
    <property type="entry name" value="NUCLEOPHOSMIN"/>
    <property type="match status" value="1"/>
</dbReference>
<feature type="chain" id="PRO_5014139095" description="Saposin B-type domain-containing protein" evidence="1">
    <location>
        <begin position="27"/>
        <end position="263"/>
    </location>
</feature>
<reference evidence="2 3" key="2">
    <citation type="journal article" date="2017" name="Nature">
        <title>The Apostasia genome and the evolution of orchids.</title>
        <authorList>
            <person name="Zhang G.Q."/>
            <person name="Liu K.W."/>
            <person name="Li Z."/>
            <person name="Lohaus R."/>
            <person name="Hsiao Y.Y."/>
            <person name="Niu S.C."/>
            <person name="Wang J.Y."/>
            <person name="Lin Y.C."/>
            <person name="Xu Q."/>
            <person name="Chen L.J."/>
            <person name="Yoshida K."/>
            <person name="Fujiwara S."/>
            <person name="Wang Z.W."/>
            <person name="Zhang Y.Q."/>
            <person name="Mitsuda N."/>
            <person name="Wang M."/>
            <person name="Liu G.H."/>
            <person name="Pecoraro L."/>
            <person name="Huang H.X."/>
            <person name="Xiao X.J."/>
            <person name="Lin M."/>
            <person name="Wu X.Y."/>
            <person name="Wu W.L."/>
            <person name="Chen Y.Y."/>
            <person name="Chang S.B."/>
            <person name="Sakamoto S."/>
            <person name="Ohme-Takagi M."/>
            <person name="Yagi M."/>
            <person name="Zeng S.J."/>
            <person name="Shen C.Y."/>
            <person name="Yeh C.M."/>
            <person name="Luo Y.B."/>
            <person name="Tsai W.C."/>
            <person name="Van de Peer Y."/>
            <person name="Liu Z.J."/>
        </authorList>
    </citation>
    <scope>NUCLEOTIDE SEQUENCE [LARGE SCALE GENOMIC DNA]</scope>
    <source>
        <tissue evidence="2">The whole plant</tissue>
    </source>
</reference>
<protein>
    <recommendedName>
        <fullName evidence="4">Saposin B-type domain-containing protein</fullName>
    </recommendedName>
</protein>
<dbReference type="PANTHER" id="PTHR36058">
    <property type="entry name" value="NUCLEOPHOSMIN"/>
    <property type="match status" value="1"/>
</dbReference>
<evidence type="ECO:0000313" key="2">
    <source>
        <dbReference type="EMBL" id="PKU68011.1"/>
    </source>
</evidence>
<dbReference type="Proteomes" id="UP000233837">
    <property type="component" value="Unassembled WGS sequence"/>
</dbReference>
<sequence length="263" mass="29647">MARKLYVLTALFLLIFLSSFVPLSIASPKKKAPPSAARKEDIQYIKCQVCEKIAQQIYNQVKGKESKISPKKISEYEVIEIAENVCNLKKAEADWILQIDIVEKGDKLELVEQGVEGQCNSECKTIERACQEILGYSDTDVAEYVFSSKPSLDSLVNFLCNDLSKACVVKAPPVPKARVPGEPFVAKPTKDAEMEKILRSMEKKALSQKTTPKYDIKEKILRGIKVTRNTIKGHVNKALKKIRNWWKRRKAASKSSKSSKKEL</sequence>
<proteinExistence type="predicted"/>
<feature type="signal peptide" evidence="1">
    <location>
        <begin position="1"/>
        <end position="26"/>
    </location>
</feature>
<gene>
    <name evidence="2" type="ORF">MA16_Dca024935</name>
</gene>
<dbReference type="AlphaFoldDB" id="A0A2I0VX71"/>
<evidence type="ECO:0008006" key="4">
    <source>
        <dbReference type="Google" id="ProtNLM"/>
    </source>
</evidence>
<reference evidence="2 3" key="1">
    <citation type="journal article" date="2016" name="Sci. Rep.">
        <title>The Dendrobium catenatum Lindl. genome sequence provides insights into polysaccharide synthase, floral development and adaptive evolution.</title>
        <authorList>
            <person name="Zhang G.Q."/>
            <person name="Xu Q."/>
            <person name="Bian C."/>
            <person name="Tsai W.C."/>
            <person name="Yeh C.M."/>
            <person name="Liu K.W."/>
            <person name="Yoshida K."/>
            <person name="Zhang L.S."/>
            <person name="Chang S.B."/>
            <person name="Chen F."/>
            <person name="Shi Y."/>
            <person name="Su Y.Y."/>
            <person name="Zhang Y.Q."/>
            <person name="Chen L.J."/>
            <person name="Yin Y."/>
            <person name="Lin M."/>
            <person name="Huang H."/>
            <person name="Deng H."/>
            <person name="Wang Z.W."/>
            <person name="Zhu S.L."/>
            <person name="Zhao X."/>
            <person name="Deng C."/>
            <person name="Niu S.C."/>
            <person name="Huang J."/>
            <person name="Wang M."/>
            <person name="Liu G.H."/>
            <person name="Yang H.J."/>
            <person name="Xiao X.J."/>
            <person name="Hsiao Y.Y."/>
            <person name="Wu W.L."/>
            <person name="Chen Y.Y."/>
            <person name="Mitsuda N."/>
            <person name="Ohme-Takagi M."/>
            <person name="Luo Y.B."/>
            <person name="Van de Peer Y."/>
            <person name="Liu Z.J."/>
        </authorList>
    </citation>
    <scope>NUCLEOTIDE SEQUENCE [LARGE SCALE GENOMIC DNA]</scope>
    <source>
        <tissue evidence="2">The whole plant</tissue>
    </source>
</reference>
<accession>A0A2I0VX71</accession>
<name>A0A2I0VX71_9ASPA</name>
<keyword evidence="3" id="KW-1185">Reference proteome</keyword>
<organism evidence="2 3">
    <name type="scientific">Dendrobium catenatum</name>
    <dbReference type="NCBI Taxonomy" id="906689"/>
    <lineage>
        <taxon>Eukaryota</taxon>
        <taxon>Viridiplantae</taxon>
        <taxon>Streptophyta</taxon>
        <taxon>Embryophyta</taxon>
        <taxon>Tracheophyta</taxon>
        <taxon>Spermatophyta</taxon>
        <taxon>Magnoliopsida</taxon>
        <taxon>Liliopsida</taxon>
        <taxon>Asparagales</taxon>
        <taxon>Orchidaceae</taxon>
        <taxon>Epidendroideae</taxon>
        <taxon>Malaxideae</taxon>
        <taxon>Dendrobiinae</taxon>
        <taxon>Dendrobium</taxon>
    </lineage>
</organism>
<evidence type="ECO:0000256" key="1">
    <source>
        <dbReference type="SAM" id="SignalP"/>
    </source>
</evidence>
<evidence type="ECO:0000313" key="3">
    <source>
        <dbReference type="Proteomes" id="UP000233837"/>
    </source>
</evidence>
<keyword evidence="1" id="KW-0732">Signal</keyword>
<dbReference type="EMBL" id="KZ503157">
    <property type="protein sequence ID" value="PKU68011.1"/>
    <property type="molecule type" value="Genomic_DNA"/>
</dbReference>